<dbReference type="Pfam" id="PF03492">
    <property type="entry name" value="Methyltransf_7"/>
    <property type="match status" value="1"/>
</dbReference>
<evidence type="ECO:0000256" key="3">
    <source>
        <dbReference type="ARBA" id="ARBA00022679"/>
    </source>
</evidence>
<dbReference type="Proteomes" id="UP001408789">
    <property type="component" value="Unassembled WGS sequence"/>
</dbReference>
<keyword evidence="3" id="KW-0808">Transferase</keyword>
<dbReference type="PANTHER" id="PTHR31009">
    <property type="entry name" value="S-ADENOSYL-L-METHIONINE:CARBOXYL METHYLTRANSFERASE FAMILY PROTEIN"/>
    <property type="match status" value="1"/>
</dbReference>
<evidence type="ECO:0000256" key="2">
    <source>
        <dbReference type="ARBA" id="ARBA00022603"/>
    </source>
</evidence>
<evidence type="ECO:0000313" key="6">
    <source>
        <dbReference type="EMBL" id="KAK9063799.1"/>
    </source>
</evidence>
<dbReference type="InterPro" id="IPR029063">
    <property type="entry name" value="SAM-dependent_MTases_sf"/>
</dbReference>
<keyword evidence="2" id="KW-0489">Methyltransferase</keyword>
<keyword evidence="5" id="KW-0460">Magnesium</keyword>
<dbReference type="EMBL" id="JBCNJP010000018">
    <property type="protein sequence ID" value="KAK9063799.1"/>
    <property type="molecule type" value="Genomic_DNA"/>
</dbReference>
<sequence length="368" mass="41609">MPLVNILHMNHGDGESSYANNSFLQENVIRKVAPLLKSMIKGMAEKDVFDNCFMAADLGCSSSPNTLLVISNIIDAVEEVCHENSRKSPQFQVCLNDLSGNDFNKIFELLPDFFAKLEKEKGQNFGPCFVYGVPGSFYGRLFPNESLHLVHSTNSLHWLSQVPKGLESTSLNIYITKTSPPNVIQAYEKQFQLDFTKFLQMRSKEMVHGGRMVFTLTGRSIVDPTSDDCCSLWDLFAQSLIDMLEEGLVRESDIKSFNIPVYTPCEEQVKNIVKWEGSFSIDEMSGFKINWDPYDTDYTSTNSLNKLSHSHGKNTAKVIRALIEPLLSSHFGNSIIDVLFDKYGNHVARHLSNKKTRHFNMVVLLTKK</sequence>
<gene>
    <name evidence="6" type="ORF">SSX86_017671</name>
</gene>
<evidence type="ECO:0000313" key="7">
    <source>
        <dbReference type="Proteomes" id="UP001408789"/>
    </source>
</evidence>
<organism evidence="6 7">
    <name type="scientific">Deinandra increscens subsp. villosa</name>
    <dbReference type="NCBI Taxonomy" id="3103831"/>
    <lineage>
        <taxon>Eukaryota</taxon>
        <taxon>Viridiplantae</taxon>
        <taxon>Streptophyta</taxon>
        <taxon>Embryophyta</taxon>
        <taxon>Tracheophyta</taxon>
        <taxon>Spermatophyta</taxon>
        <taxon>Magnoliopsida</taxon>
        <taxon>eudicotyledons</taxon>
        <taxon>Gunneridae</taxon>
        <taxon>Pentapetalae</taxon>
        <taxon>asterids</taxon>
        <taxon>campanulids</taxon>
        <taxon>Asterales</taxon>
        <taxon>Asteraceae</taxon>
        <taxon>Asteroideae</taxon>
        <taxon>Heliantheae alliance</taxon>
        <taxon>Madieae</taxon>
        <taxon>Madiinae</taxon>
        <taxon>Deinandra</taxon>
    </lineage>
</organism>
<dbReference type="InterPro" id="IPR042086">
    <property type="entry name" value="MeTrfase_capping"/>
</dbReference>
<comment type="similarity">
    <text evidence="1">Belongs to the methyltransferase superfamily. Type-7 methyltransferase family.</text>
</comment>
<evidence type="ECO:0000256" key="4">
    <source>
        <dbReference type="ARBA" id="ARBA00022723"/>
    </source>
</evidence>
<dbReference type="SUPFAM" id="SSF53335">
    <property type="entry name" value="S-adenosyl-L-methionine-dependent methyltransferases"/>
    <property type="match status" value="1"/>
</dbReference>
<evidence type="ECO:0000256" key="5">
    <source>
        <dbReference type="ARBA" id="ARBA00022842"/>
    </source>
</evidence>
<dbReference type="InterPro" id="IPR005299">
    <property type="entry name" value="MeTrfase_7"/>
</dbReference>
<comment type="caution">
    <text evidence="6">The sequence shown here is derived from an EMBL/GenBank/DDBJ whole genome shotgun (WGS) entry which is preliminary data.</text>
</comment>
<dbReference type="GO" id="GO:0046872">
    <property type="term" value="F:metal ion binding"/>
    <property type="evidence" value="ECO:0007669"/>
    <property type="project" value="UniProtKB-KW"/>
</dbReference>
<name>A0AAP0CVS1_9ASTR</name>
<dbReference type="Gene3D" id="1.10.1200.270">
    <property type="entry name" value="Methyltransferase, alpha-helical capping domain"/>
    <property type="match status" value="1"/>
</dbReference>
<dbReference type="AlphaFoldDB" id="A0AAP0CVS1"/>
<keyword evidence="4" id="KW-0479">Metal-binding</keyword>
<evidence type="ECO:0000256" key="1">
    <source>
        <dbReference type="ARBA" id="ARBA00007967"/>
    </source>
</evidence>
<evidence type="ECO:0008006" key="8">
    <source>
        <dbReference type="Google" id="ProtNLM"/>
    </source>
</evidence>
<keyword evidence="7" id="KW-1185">Reference proteome</keyword>
<dbReference type="GO" id="GO:0008168">
    <property type="term" value="F:methyltransferase activity"/>
    <property type="evidence" value="ECO:0007669"/>
    <property type="project" value="UniProtKB-KW"/>
</dbReference>
<dbReference type="GO" id="GO:0032259">
    <property type="term" value="P:methylation"/>
    <property type="evidence" value="ECO:0007669"/>
    <property type="project" value="UniProtKB-KW"/>
</dbReference>
<protein>
    <recommendedName>
        <fullName evidence="8">SAMT</fullName>
    </recommendedName>
</protein>
<dbReference type="Gene3D" id="3.40.50.150">
    <property type="entry name" value="Vaccinia Virus protein VP39"/>
    <property type="match status" value="1"/>
</dbReference>
<proteinExistence type="inferred from homology"/>
<accession>A0AAP0CVS1</accession>
<reference evidence="6 7" key="1">
    <citation type="submission" date="2024-04" db="EMBL/GenBank/DDBJ databases">
        <title>The reference genome of an endangered Asteraceae, Deinandra increscens subsp. villosa, native to the Central Coast of California.</title>
        <authorList>
            <person name="Guilliams M."/>
            <person name="Hasenstab-Lehman K."/>
            <person name="Meyer R."/>
            <person name="Mcevoy S."/>
        </authorList>
    </citation>
    <scope>NUCLEOTIDE SEQUENCE [LARGE SCALE GENOMIC DNA]</scope>
    <source>
        <tissue evidence="6">Leaf</tissue>
    </source>
</reference>